<dbReference type="PANTHER" id="PTHR33608">
    <property type="entry name" value="BLL2464 PROTEIN"/>
    <property type="match status" value="1"/>
</dbReference>
<dbReference type="Proteomes" id="UP001597012">
    <property type="component" value="Unassembled WGS sequence"/>
</dbReference>
<dbReference type="EMBL" id="JBHTHY010000014">
    <property type="protein sequence ID" value="MFD0798813.1"/>
    <property type="molecule type" value="Genomic_DNA"/>
</dbReference>
<proteinExistence type="predicted"/>
<dbReference type="InterPro" id="IPR002881">
    <property type="entry name" value="DUF58"/>
</dbReference>
<dbReference type="RefSeq" id="WP_379935721.1">
    <property type="nucleotide sequence ID" value="NZ_JBHTHY010000014.1"/>
</dbReference>
<feature type="domain" description="DUF58" evidence="1">
    <location>
        <begin position="50"/>
        <end position="259"/>
    </location>
</feature>
<dbReference type="Gene3D" id="3.40.50.410">
    <property type="entry name" value="von Willebrand factor, type A domain"/>
    <property type="match status" value="1"/>
</dbReference>
<evidence type="ECO:0000259" key="1">
    <source>
        <dbReference type="Pfam" id="PF01882"/>
    </source>
</evidence>
<accession>A0ABW3B664</accession>
<dbReference type="SUPFAM" id="SSF53300">
    <property type="entry name" value="vWA-like"/>
    <property type="match status" value="1"/>
</dbReference>
<dbReference type="InterPro" id="IPR036465">
    <property type="entry name" value="vWFA_dom_sf"/>
</dbReference>
<gene>
    <name evidence="2" type="ORF">ACFQZJ_15180</name>
</gene>
<keyword evidence="3" id="KW-1185">Reference proteome</keyword>
<evidence type="ECO:0000313" key="3">
    <source>
        <dbReference type="Proteomes" id="UP001597012"/>
    </source>
</evidence>
<dbReference type="Pfam" id="PF01882">
    <property type="entry name" value="DUF58"/>
    <property type="match status" value="1"/>
</dbReference>
<name>A0ABW3B664_9FLAO</name>
<comment type="caution">
    <text evidence="2">The sequence shown here is derived from an EMBL/GenBank/DDBJ whole genome shotgun (WGS) entry which is preliminary data.</text>
</comment>
<reference evidence="3" key="1">
    <citation type="journal article" date="2019" name="Int. J. Syst. Evol. Microbiol.">
        <title>The Global Catalogue of Microorganisms (GCM) 10K type strain sequencing project: providing services to taxonomists for standard genome sequencing and annotation.</title>
        <authorList>
            <consortium name="The Broad Institute Genomics Platform"/>
            <consortium name="The Broad Institute Genome Sequencing Center for Infectious Disease"/>
            <person name="Wu L."/>
            <person name="Ma J."/>
        </authorList>
    </citation>
    <scope>NUCLEOTIDE SEQUENCE [LARGE SCALE GENOMIC DNA]</scope>
    <source>
        <strain evidence="3">CCUG 61948</strain>
    </source>
</reference>
<dbReference type="PANTHER" id="PTHR33608:SF7">
    <property type="entry name" value="DUF58 DOMAIN-CONTAINING PROTEIN"/>
    <property type="match status" value="1"/>
</dbReference>
<sequence length="298" mass="34190">MKQEYKQLLEPKIINSVSGLALIARVIVDEFLAGSHGSRRVGPGLEFSQYKGYQSGDDMRLLDWKMLARSGRYYIKESDIDTHIAVKFVVDTSGSMLHREEGLSKMDYVRVLVASLGYLAQQQGDKIGLFGLNDTQLQMLHPTTHKQHFNRFLNELVTLKNKGSWPMDRKDLAKIHQRNQKELLFVVTDMHENKNELTQWITELKTVRNEVAVLQVMGVNELEFNYTGAKVFEDLETGKHIKVDAKQAKKSYQKAMEAHLETVKNTFLSNGIGFELFRCDAPLDEALQLFLKKRIRLS</sequence>
<protein>
    <submittedName>
        <fullName evidence="2">DUF58 domain-containing protein</fullName>
    </submittedName>
</protein>
<organism evidence="2 3">
    <name type="scientific">Maribacter chungangensis</name>
    <dbReference type="NCBI Taxonomy" id="1069117"/>
    <lineage>
        <taxon>Bacteria</taxon>
        <taxon>Pseudomonadati</taxon>
        <taxon>Bacteroidota</taxon>
        <taxon>Flavobacteriia</taxon>
        <taxon>Flavobacteriales</taxon>
        <taxon>Flavobacteriaceae</taxon>
        <taxon>Maribacter</taxon>
    </lineage>
</organism>
<evidence type="ECO:0000313" key="2">
    <source>
        <dbReference type="EMBL" id="MFD0798813.1"/>
    </source>
</evidence>